<sequence length="184" mass="20844">MTVYAIGGSSSVGKTTVVEYLAARHDIADVIHVDDLRTHDVTTHPAHSWLHSDAELLGTLLASTARVQFALAAQLDRLGKRRDHVIVEGEGVQPDLMHRYPHLDCRVVYLIESEERVLLTTLATRPGNRRFLALGPREQRGVVRMNYLYGQWLRAEAERYRQPWLASQPWTTLGHRVEECLLGS</sequence>
<evidence type="ECO:0000313" key="2">
    <source>
        <dbReference type="Proteomes" id="UP000199137"/>
    </source>
</evidence>
<gene>
    <name evidence="1" type="ORF">SAMN05421854_107376</name>
</gene>
<organism evidence="1 2">
    <name type="scientific">Amycolatopsis rubida</name>
    <dbReference type="NCBI Taxonomy" id="112413"/>
    <lineage>
        <taxon>Bacteria</taxon>
        <taxon>Bacillati</taxon>
        <taxon>Actinomycetota</taxon>
        <taxon>Actinomycetes</taxon>
        <taxon>Pseudonocardiales</taxon>
        <taxon>Pseudonocardiaceae</taxon>
        <taxon>Amycolatopsis</taxon>
    </lineage>
</organism>
<evidence type="ECO:0008006" key="3">
    <source>
        <dbReference type="Google" id="ProtNLM"/>
    </source>
</evidence>
<dbReference type="InterPro" id="IPR027417">
    <property type="entry name" value="P-loop_NTPase"/>
</dbReference>
<dbReference type="RefSeq" id="WP_093575052.1">
    <property type="nucleotide sequence ID" value="NZ_FOWC01000007.1"/>
</dbReference>
<dbReference type="Proteomes" id="UP000199137">
    <property type="component" value="Unassembled WGS sequence"/>
</dbReference>
<reference evidence="2" key="1">
    <citation type="submission" date="2016-10" db="EMBL/GenBank/DDBJ databases">
        <authorList>
            <person name="Varghese N."/>
            <person name="Submissions S."/>
        </authorList>
    </citation>
    <scope>NUCLEOTIDE SEQUENCE [LARGE SCALE GENOMIC DNA]</scope>
    <source>
        <strain evidence="2">DSM 44637</strain>
    </source>
</reference>
<proteinExistence type="predicted"/>
<accession>A0A1I5U5A4</accession>
<name>A0A1I5U5A4_9PSEU</name>
<dbReference type="EMBL" id="FOWC01000007">
    <property type="protein sequence ID" value="SFP89726.1"/>
    <property type="molecule type" value="Genomic_DNA"/>
</dbReference>
<dbReference type="Gene3D" id="3.40.50.300">
    <property type="entry name" value="P-loop containing nucleotide triphosphate hydrolases"/>
    <property type="match status" value="1"/>
</dbReference>
<dbReference type="OrthoDB" id="3820382at2"/>
<dbReference type="STRING" id="112413.SAMN05421854_107376"/>
<dbReference type="AlphaFoldDB" id="A0A1I5U5A4"/>
<evidence type="ECO:0000313" key="1">
    <source>
        <dbReference type="EMBL" id="SFP89726.1"/>
    </source>
</evidence>
<protein>
    <recommendedName>
        <fullName evidence="3">AAA domain-containing protein</fullName>
    </recommendedName>
</protein>
<dbReference type="SUPFAM" id="SSF52540">
    <property type="entry name" value="P-loop containing nucleoside triphosphate hydrolases"/>
    <property type="match status" value="1"/>
</dbReference>